<dbReference type="RefSeq" id="WP_344151243.1">
    <property type="nucleotide sequence ID" value="NZ_BAAAQR010000005.1"/>
</dbReference>
<sequence>MTRYADPRSCPDCGATLPADPLACPVCALPLQGPLAVALFGTLSQANRLLEQLRASAAATPSFASPLPAPAAAMPAPGAPVAAAAPRRTGLRGASVPSVLLGLGALCLLVAAVTFLAVAWSWLGAGGRTGVLVALTLTAAGLGVWLAGRGLRAAAESLTLVSLGLLALDTVGADSADWLGQLSPSGLVCLVGGTLLAGSLALALFPHRLLTPQAVAALGLWILAAGASGLTTHEQAVRVLAVLAFAGLAAFGRRRGLAALPWLALLGAAGWWIAVVMFALADAADHATVRALWLEGHGLGMFAASALLLLPIPFAGRRTLVPQACGAAAAALLTVTVALPGTDEGATLLATVSLALLLLWSGASLVVPGRWRAVTLAPLALSAAPVAVVAAALLLQASANALAVGEPFTRSVGVRLPDVSAFAEPALLVPCVVGLLLAAATVDPAHGRDALPAAAALAGLAATATLALGPGPLWTVVAASSLVAAGLVADALRRSDRTGSVEATAGGLVGSAAVTIALPSAVLTTLTAALLVLGAAVVAARGRFPGARVAAWSVLPLATAGLIWSAAEVAGVDPAYRAAPVLLVVAMLAILRPRDEVELSAAVAALVAAGAAVPAAADPTTSLAVHLTLAGALVSAGALVNPSRRHLAWLGGALLAAATWVRLAELGVHAPEAYTLPSAVALLLVGLRHLRRHPAASTVTALGPGLALATTPSLLWVLAGDPVSARALLLGLGCLALVLVGTRLRWHAPLVAGTSAGTLLVLRELAPYAAATPQWILIGLAGTLLTVVGVTWESRMLEVRHAAAYLGRLR</sequence>
<keyword evidence="1" id="KW-1133">Transmembrane helix</keyword>
<protein>
    <recommendedName>
        <fullName evidence="4">DUF2157 domain-containing protein</fullName>
    </recommendedName>
</protein>
<feature type="transmembrane region" description="Helical" evidence="1">
    <location>
        <begin position="699"/>
        <end position="719"/>
    </location>
</feature>
<feature type="transmembrane region" description="Helical" evidence="1">
    <location>
        <begin position="725"/>
        <end position="742"/>
    </location>
</feature>
<feature type="transmembrane region" description="Helical" evidence="1">
    <location>
        <begin position="524"/>
        <end position="542"/>
    </location>
</feature>
<feature type="transmembrane region" description="Helical" evidence="1">
    <location>
        <begin position="345"/>
        <end position="367"/>
    </location>
</feature>
<feature type="transmembrane region" description="Helical" evidence="1">
    <location>
        <begin position="212"/>
        <end position="230"/>
    </location>
</feature>
<feature type="transmembrane region" description="Helical" evidence="1">
    <location>
        <begin position="549"/>
        <end position="569"/>
    </location>
</feature>
<dbReference type="Proteomes" id="UP001501771">
    <property type="component" value="Unassembled WGS sequence"/>
</dbReference>
<feature type="transmembrane region" description="Helical" evidence="1">
    <location>
        <begin position="185"/>
        <end position="205"/>
    </location>
</feature>
<evidence type="ECO:0008006" key="4">
    <source>
        <dbReference type="Google" id="ProtNLM"/>
    </source>
</evidence>
<dbReference type="InterPro" id="IPR058062">
    <property type="entry name" value="SCO7613_C"/>
</dbReference>
<keyword evidence="3" id="KW-1185">Reference proteome</keyword>
<feature type="transmembrane region" description="Helical" evidence="1">
    <location>
        <begin position="292"/>
        <end position="312"/>
    </location>
</feature>
<feature type="transmembrane region" description="Helical" evidence="1">
    <location>
        <begin position="599"/>
        <end position="617"/>
    </location>
</feature>
<reference evidence="2 3" key="1">
    <citation type="journal article" date="2019" name="Int. J. Syst. Evol. Microbiol.">
        <title>The Global Catalogue of Microorganisms (GCM) 10K type strain sequencing project: providing services to taxonomists for standard genome sequencing and annotation.</title>
        <authorList>
            <consortium name="The Broad Institute Genomics Platform"/>
            <consortium name="The Broad Institute Genome Sequencing Center for Infectious Disease"/>
            <person name="Wu L."/>
            <person name="Ma J."/>
        </authorList>
    </citation>
    <scope>NUCLEOTIDE SEQUENCE [LARGE SCALE GENOMIC DNA]</scope>
    <source>
        <strain evidence="2 3">JCM 16022</strain>
    </source>
</reference>
<dbReference type="EMBL" id="BAAAQR010000005">
    <property type="protein sequence ID" value="GAA2145869.1"/>
    <property type="molecule type" value="Genomic_DNA"/>
</dbReference>
<feature type="transmembrane region" description="Helical" evidence="1">
    <location>
        <begin position="647"/>
        <end position="664"/>
    </location>
</feature>
<evidence type="ECO:0000313" key="2">
    <source>
        <dbReference type="EMBL" id="GAA2145869.1"/>
    </source>
</evidence>
<feature type="transmembrane region" description="Helical" evidence="1">
    <location>
        <begin position="98"/>
        <end position="123"/>
    </location>
</feature>
<keyword evidence="1" id="KW-0812">Transmembrane</keyword>
<organism evidence="2 3">
    <name type="scientific">Nocardioides koreensis</name>
    <dbReference type="NCBI Taxonomy" id="433651"/>
    <lineage>
        <taxon>Bacteria</taxon>
        <taxon>Bacillati</taxon>
        <taxon>Actinomycetota</taxon>
        <taxon>Actinomycetes</taxon>
        <taxon>Propionibacteriales</taxon>
        <taxon>Nocardioidaceae</taxon>
        <taxon>Nocardioides</taxon>
    </lineage>
</organism>
<feature type="transmembrane region" description="Helical" evidence="1">
    <location>
        <begin position="259"/>
        <end position="280"/>
    </location>
</feature>
<feature type="transmembrane region" description="Helical" evidence="1">
    <location>
        <begin position="450"/>
        <end position="468"/>
    </location>
</feature>
<evidence type="ECO:0000256" key="1">
    <source>
        <dbReference type="SAM" id="Phobius"/>
    </source>
</evidence>
<dbReference type="NCBIfam" id="NF047321">
    <property type="entry name" value="SCO7613_CTERM"/>
    <property type="match status" value="1"/>
</dbReference>
<feature type="transmembrane region" description="Helical" evidence="1">
    <location>
        <begin position="154"/>
        <end position="173"/>
    </location>
</feature>
<comment type="caution">
    <text evidence="2">The sequence shown here is derived from an EMBL/GenBank/DDBJ whole genome shotgun (WGS) entry which is preliminary data.</text>
</comment>
<gene>
    <name evidence="2" type="ORF">GCM10009844_21140</name>
</gene>
<feature type="transmembrane region" description="Helical" evidence="1">
    <location>
        <begin position="419"/>
        <end position="438"/>
    </location>
</feature>
<feature type="transmembrane region" description="Helical" evidence="1">
    <location>
        <begin position="379"/>
        <end position="399"/>
    </location>
</feature>
<feature type="transmembrane region" description="Helical" evidence="1">
    <location>
        <begin position="775"/>
        <end position="792"/>
    </location>
</feature>
<keyword evidence="1" id="KW-0472">Membrane</keyword>
<evidence type="ECO:0000313" key="3">
    <source>
        <dbReference type="Proteomes" id="UP001501771"/>
    </source>
</evidence>
<feature type="transmembrane region" description="Helical" evidence="1">
    <location>
        <begin position="575"/>
        <end position="592"/>
    </location>
</feature>
<accession>A0ABN2ZQR8</accession>
<feature type="transmembrane region" description="Helical" evidence="1">
    <location>
        <begin position="129"/>
        <end position="147"/>
    </location>
</feature>
<feature type="transmembrane region" description="Helical" evidence="1">
    <location>
        <begin position="236"/>
        <end position="252"/>
    </location>
</feature>
<proteinExistence type="predicted"/>
<feature type="transmembrane region" description="Helical" evidence="1">
    <location>
        <begin position="319"/>
        <end position="339"/>
    </location>
</feature>
<name>A0ABN2ZQR8_9ACTN</name>
<feature type="transmembrane region" description="Helical" evidence="1">
    <location>
        <begin position="623"/>
        <end position="640"/>
    </location>
</feature>